<dbReference type="Proteomes" id="UP000703674">
    <property type="component" value="Unassembled WGS sequence"/>
</dbReference>
<protein>
    <submittedName>
        <fullName evidence="2">Endopeptidase La</fullName>
    </submittedName>
</protein>
<organism evidence="2 3">
    <name type="scientific">Salinimicrobium oceani</name>
    <dbReference type="NCBI Taxonomy" id="2722702"/>
    <lineage>
        <taxon>Bacteria</taxon>
        <taxon>Pseudomonadati</taxon>
        <taxon>Bacteroidota</taxon>
        <taxon>Flavobacteriia</taxon>
        <taxon>Flavobacteriales</taxon>
        <taxon>Flavobacteriaceae</taxon>
        <taxon>Salinimicrobium</taxon>
    </lineage>
</organism>
<dbReference type="Gene3D" id="2.30.130.40">
    <property type="entry name" value="LON domain-like"/>
    <property type="match status" value="1"/>
</dbReference>
<reference evidence="2 3" key="1">
    <citation type="submission" date="2020-03" db="EMBL/GenBank/DDBJ databases">
        <title>Salinimicrobium sp. nov, isolated from SCS.</title>
        <authorList>
            <person name="Cao W.R."/>
        </authorList>
    </citation>
    <scope>NUCLEOTIDE SEQUENCE [LARGE SCALE GENOMIC DNA]</scope>
    <source>
        <strain evidence="3">J15B91</strain>
    </source>
</reference>
<proteinExistence type="predicted"/>
<name>A0ABX1D317_9FLAO</name>
<dbReference type="RefSeq" id="WP_209310064.1">
    <property type="nucleotide sequence ID" value="NZ_JAAVJR010000457.1"/>
</dbReference>
<dbReference type="Pfam" id="PF02190">
    <property type="entry name" value="LON_substr_bdg"/>
    <property type="match status" value="1"/>
</dbReference>
<dbReference type="PROSITE" id="PS51787">
    <property type="entry name" value="LON_N"/>
    <property type="match status" value="1"/>
</dbReference>
<comment type="caution">
    <text evidence="2">The sequence shown here is derived from an EMBL/GenBank/DDBJ whole genome shotgun (WGS) entry which is preliminary data.</text>
</comment>
<gene>
    <name evidence="2" type="ORF">HC175_17705</name>
</gene>
<evidence type="ECO:0000313" key="2">
    <source>
        <dbReference type="EMBL" id="NJW54750.1"/>
    </source>
</evidence>
<accession>A0ABX1D317</accession>
<feature type="domain" description="Lon N-terminal" evidence="1">
    <location>
        <begin position="44"/>
        <end position="98"/>
    </location>
</feature>
<dbReference type="SUPFAM" id="SSF88697">
    <property type="entry name" value="PUA domain-like"/>
    <property type="match status" value="1"/>
</dbReference>
<sequence length="98" mass="10734">MGRTKYTDLDSLSFQGIDEDAELIPLMTPEDEEEINKEDLPEILPILPLRNTVLFPGVVIPITAGRDASIKLINEANNGSKVIGVVSQMDEKVENPTA</sequence>
<dbReference type="InterPro" id="IPR003111">
    <property type="entry name" value="Lon_prtase_N"/>
</dbReference>
<feature type="non-terminal residue" evidence="2">
    <location>
        <position position="98"/>
    </location>
</feature>
<dbReference type="EMBL" id="JAAVJR010000457">
    <property type="protein sequence ID" value="NJW54750.1"/>
    <property type="molecule type" value="Genomic_DNA"/>
</dbReference>
<dbReference type="InterPro" id="IPR015947">
    <property type="entry name" value="PUA-like_sf"/>
</dbReference>
<evidence type="ECO:0000259" key="1">
    <source>
        <dbReference type="PROSITE" id="PS51787"/>
    </source>
</evidence>
<keyword evidence="3" id="KW-1185">Reference proteome</keyword>
<dbReference type="InterPro" id="IPR046336">
    <property type="entry name" value="Lon_prtase_N_sf"/>
</dbReference>
<evidence type="ECO:0000313" key="3">
    <source>
        <dbReference type="Proteomes" id="UP000703674"/>
    </source>
</evidence>